<reference evidence="13 14" key="1">
    <citation type="submission" date="2017-08" db="EMBL/GenBank/DDBJ databases">
        <title>Infants hospitalized years apart are colonized by the same room-sourced microbial strains.</title>
        <authorList>
            <person name="Brooks B."/>
            <person name="Olm M.R."/>
            <person name="Firek B.A."/>
            <person name="Baker R."/>
            <person name="Thomas B.C."/>
            <person name="Morowitz M.J."/>
            <person name="Banfield J.F."/>
        </authorList>
    </citation>
    <scope>NUCLEOTIDE SEQUENCE [LARGE SCALE GENOMIC DNA]</scope>
    <source>
        <strain evidence="13">S2_003_000_R2_14</strain>
    </source>
</reference>
<dbReference type="InterPro" id="IPR001789">
    <property type="entry name" value="Sig_transdc_resp-reg_receiver"/>
</dbReference>
<dbReference type="Proteomes" id="UP000249061">
    <property type="component" value="Unassembled WGS sequence"/>
</dbReference>
<dbReference type="InterPro" id="IPR005467">
    <property type="entry name" value="His_kinase_dom"/>
</dbReference>
<dbReference type="CDD" id="cd00075">
    <property type="entry name" value="HATPase"/>
    <property type="match status" value="1"/>
</dbReference>
<accession>A0A2W5TSK8</accession>
<dbReference type="AlphaFoldDB" id="A0A2W5TSK8"/>
<dbReference type="InterPro" id="IPR035965">
    <property type="entry name" value="PAS-like_dom_sf"/>
</dbReference>
<dbReference type="Pfam" id="PF13188">
    <property type="entry name" value="PAS_8"/>
    <property type="match status" value="1"/>
</dbReference>
<dbReference type="Pfam" id="PF00512">
    <property type="entry name" value="HisKA"/>
    <property type="match status" value="1"/>
</dbReference>
<feature type="domain" description="Histidine kinase" evidence="9">
    <location>
        <begin position="429"/>
        <end position="648"/>
    </location>
</feature>
<dbReference type="InterPro" id="IPR036890">
    <property type="entry name" value="HATPase_C_sf"/>
</dbReference>
<keyword evidence="7" id="KW-0472">Membrane</keyword>
<dbReference type="Pfam" id="PF02518">
    <property type="entry name" value="HATPase_c"/>
    <property type="match status" value="1"/>
</dbReference>
<dbReference type="Gene3D" id="3.30.450.40">
    <property type="match status" value="1"/>
</dbReference>
<feature type="modified residue" description="4-aspartylphosphate" evidence="8">
    <location>
        <position position="715"/>
    </location>
</feature>
<dbReference type="InterPro" id="IPR000014">
    <property type="entry name" value="PAS"/>
</dbReference>
<dbReference type="SUPFAM" id="SSF55781">
    <property type="entry name" value="GAF domain-like"/>
    <property type="match status" value="1"/>
</dbReference>
<feature type="modified residue" description="4-aspartylphosphate" evidence="8">
    <location>
        <position position="54"/>
    </location>
</feature>
<feature type="domain" description="Response regulatory" evidence="10">
    <location>
        <begin position="788"/>
        <end position="904"/>
    </location>
</feature>
<name>A0A2W5TSK8_9BACT</name>
<evidence type="ECO:0000259" key="10">
    <source>
        <dbReference type="PROSITE" id="PS50110"/>
    </source>
</evidence>
<keyword evidence="6" id="KW-0902">Two-component regulatory system</keyword>
<keyword evidence="4" id="KW-0808">Transferase</keyword>
<dbReference type="PROSITE" id="PS50109">
    <property type="entry name" value="HIS_KIN"/>
    <property type="match status" value="1"/>
</dbReference>
<dbReference type="InterPro" id="IPR003594">
    <property type="entry name" value="HATPase_dom"/>
</dbReference>
<evidence type="ECO:0000313" key="14">
    <source>
        <dbReference type="Proteomes" id="UP000249061"/>
    </source>
</evidence>
<dbReference type="InterPro" id="IPR029016">
    <property type="entry name" value="GAF-like_dom_sf"/>
</dbReference>
<sequence>MSQKPLILCVDDEQNVLDVLTRMFDRMAIVLTAKSGADALQVLRTRPVDLLITDQKMPEMTGIELVRAARAEGNGVTTILLTAYTNPGDLIAAINDGQVFRYVTKPWDVNDLVMTVRNALSVAQLRREKERLVESLHKRVEALNVMYEVSRQSAKDAPSLDAIVDRLLATVGRVLPHDASAVLVESSDGDLASLRIRCNAALAEAALLHVKDSVLSSHRKAAGVVLPEDRVATSVTGEVGGVADPVSAFPCAISVPLVSERRTVGTLALFSSRPDSYSTEDGELLDLLVNQTTDAITHVRAAERESRLRVEQMVEAMSDGVILTDAKGGVLVVNRAAREMLAVSLGEARPQLEQLTSVLGVAPFELIRGWEYGGAKTVRESLEIGARTLELVVTPVSGTARELRGLVIVLHDVSAQRQLTQRKDEFVGIISHELRTPLTSIAGAVDLVINGLAGDVTEKQKRFLAMARESTERLNALVDDLLDLSKFEQGALHLDFQLMRLDELAQSAVDRYGPAFSEKQISVSVEAQADVKLLADPQRVTQVVNNLLTNALKFTPANGSVKVTVGRSIDADGFAVLSVWNSGEAIAEGDLERIFDRFEQARSARNKNLPGTGLGLSICRTIVEGHGGRIWAEPGPGARFVAVFPDAPPEQLPPRTDSESKSMRVSVLIVDDVPELAWVMKSHLLQAGYRVLVAHNADEALSLARRARPEVITVDHRLPDVAGVDLLEILRNDPETKASRVLMVSGSDVRELAIRGGAAGFLHKPIGAANFIASVEAVLRKRTGARGRVLVVDDDPQITAICAEVLANQGFDVERAGSVAEARAAVARRRPDVLLLDVALPDGDGFHFFEALKAERAPSPLSVIFISARSDTPAKVRALKLGGDDYLTKPFDALELGARVESVLRRRTLDTSASPTTQLPGSAAIEREVQRRITERTAFAFCYLDLDNLKAFNDFYGFAKADAVVKQTADILREVVAQHGDGTEFVGHVAGDDFVFMTRPEQAERISRRVIESFDRIIPLYYERADRERGSIDAEDRYGQRRKFPIMSVSIVAVLTDGSVDHPELARQAAELKKKAKAVAGSVVLFSDRGDGERSIA</sequence>
<dbReference type="EC" id="2.7.13.3" evidence="2"/>
<keyword evidence="3 8" id="KW-0597">Phosphoprotein</keyword>
<dbReference type="CDD" id="cd17574">
    <property type="entry name" value="REC_OmpR"/>
    <property type="match status" value="1"/>
</dbReference>
<dbReference type="FunFam" id="3.30.565.10:FF:000006">
    <property type="entry name" value="Sensor histidine kinase WalK"/>
    <property type="match status" value="1"/>
</dbReference>
<dbReference type="Gene3D" id="3.30.450.20">
    <property type="entry name" value="PAS domain"/>
    <property type="match status" value="1"/>
</dbReference>
<dbReference type="CDD" id="cd00130">
    <property type="entry name" value="PAS"/>
    <property type="match status" value="1"/>
</dbReference>
<dbReference type="PANTHER" id="PTHR43547:SF2">
    <property type="entry name" value="HYBRID SIGNAL TRANSDUCTION HISTIDINE KINASE C"/>
    <property type="match status" value="1"/>
</dbReference>
<dbReference type="FunFam" id="1.10.287.130:FF:000001">
    <property type="entry name" value="Two-component sensor histidine kinase"/>
    <property type="match status" value="1"/>
</dbReference>
<evidence type="ECO:0000256" key="6">
    <source>
        <dbReference type="ARBA" id="ARBA00023012"/>
    </source>
</evidence>
<dbReference type="Gene3D" id="3.40.50.2300">
    <property type="match status" value="3"/>
</dbReference>
<evidence type="ECO:0000259" key="12">
    <source>
        <dbReference type="PROSITE" id="PS50887"/>
    </source>
</evidence>
<evidence type="ECO:0000256" key="2">
    <source>
        <dbReference type="ARBA" id="ARBA00012438"/>
    </source>
</evidence>
<dbReference type="PANTHER" id="PTHR43547">
    <property type="entry name" value="TWO-COMPONENT HISTIDINE KINASE"/>
    <property type="match status" value="1"/>
</dbReference>
<comment type="caution">
    <text evidence="13">The sequence shown here is derived from an EMBL/GenBank/DDBJ whole genome shotgun (WGS) entry which is preliminary data.</text>
</comment>
<dbReference type="Pfam" id="PF00990">
    <property type="entry name" value="GGDEF"/>
    <property type="match status" value="1"/>
</dbReference>
<dbReference type="EMBL" id="QFQP01000002">
    <property type="protein sequence ID" value="PZR17592.1"/>
    <property type="molecule type" value="Genomic_DNA"/>
</dbReference>
<dbReference type="InterPro" id="IPR003018">
    <property type="entry name" value="GAF"/>
</dbReference>
<dbReference type="SUPFAM" id="SSF55785">
    <property type="entry name" value="PYP-like sensor domain (PAS domain)"/>
    <property type="match status" value="1"/>
</dbReference>
<dbReference type="SUPFAM" id="SSF47384">
    <property type="entry name" value="Homodimeric domain of signal transducing histidine kinase"/>
    <property type="match status" value="1"/>
</dbReference>
<evidence type="ECO:0000256" key="8">
    <source>
        <dbReference type="PROSITE-ProRule" id="PRU00169"/>
    </source>
</evidence>
<evidence type="ECO:0000256" key="7">
    <source>
        <dbReference type="ARBA" id="ARBA00023136"/>
    </source>
</evidence>
<dbReference type="PRINTS" id="PR00344">
    <property type="entry name" value="BCTRLSENSOR"/>
</dbReference>
<evidence type="ECO:0000313" key="13">
    <source>
        <dbReference type="EMBL" id="PZR17592.1"/>
    </source>
</evidence>
<dbReference type="InterPro" id="IPR003661">
    <property type="entry name" value="HisK_dim/P_dom"/>
</dbReference>
<evidence type="ECO:0000256" key="1">
    <source>
        <dbReference type="ARBA" id="ARBA00000085"/>
    </source>
</evidence>
<keyword evidence="5 13" id="KW-0418">Kinase</keyword>
<dbReference type="SMART" id="SM00267">
    <property type="entry name" value="GGDEF"/>
    <property type="match status" value="1"/>
</dbReference>
<evidence type="ECO:0000259" key="9">
    <source>
        <dbReference type="PROSITE" id="PS50109"/>
    </source>
</evidence>
<evidence type="ECO:0000256" key="3">
    <source>
        <dbReference type="ARBA" id="ARBA00022553"/>
    </source>
</evidence>
<evidence type="ECO:0000256" key="5">
    <source>
        <dbReference type="ARBA" id="ARBA00022777"/>
    </source>
</evidence>
<dbReference type="Pfam" id="PF00072">
    <property type="entry name" value="Response_reg"/>
    <property type="match status" value="3"/>
</dbReference>
<comment type="catalytic activity">
    <reaction evidence="1">
        <text>ATP + protein L-histidine = ADP + protein N-phospho-L-histidine.</text>
        <dbReference type="EC" id="2.7.13.3"/>
    </reaction>
</comment>
<feature type="domain" description="GGDEF" evidence="12">
    <location>
        <begin position="937"/>
        <end position="1089"/>
    </location>
</feature>
<dbReference type="PROSITE" id="PS50112">
    <property type="entry name" value="PAS"/>
    <property type="match status" value="1"/>
</dbReference>
<dbReference type="CDD" id="cd00156">
    <property type="entry name" value="REC"/>
    <property type="match status" value="1"/>
</dbReference>
<dbReference type="InterPro" id="IPR036097">
    <property type="entry name" value="HisK_dim/P_sf"/>
</dbReference>
<dbReference type="PROSITE" id="PS50110">
    <property type="entry name" value="RESPONSE_REGULATORY"/>
    <property type="match status" value="3"/>
</dbReference>
<dbReference type="Gene3D" id="3.30.70.270">
    <property type="match status" value="1"/>
</dbReference>
<dbReference type="SMART" id="SM00388">
    <property type="entry name" value="HisKA"/>
    <property type="match status" value="1"/>
</dbReference>
<dbReference type="SMART" id="SM00387">
    <property type="entry name" value="HATPase_c"/>
    <property type="match status" value="1"/>
</dbReference>
<evidence type="ECO:0000259" key="11">
    <source>
        <dbReference type="PROSITE" id="PS50112"/>
    </source>
</evidence>
<dbReference type="PROSITE" id="PS50887">
    <property type="entry name" value="GGDEF"/>
    <property type="match status" value="1"/>
</dbReference>
<dbReference type="CDD" id="cd00082">
    <property type="entry name" value="HisKA"/>
    <property type="match status" value="1"/>
</dbReference>
<feature type="domain" description="PAS" evidence="11">
    <location>
        <begin position="306"/>
        <end position="347"/>
    </location>
</feature>
<feature type="modified residue" description="4-aspartylphosphate" evidence="8">
    <location>
        <position position="837"/>
    </location>
</feature>
<dbReference type="InterPro" id="IPR004358">
    <property type="entry name" value="Sig_transdc_His_kin-like_C"/>
</dbReference>
<dbReference type="Pfam" id="PF13185">
    <property type="entry name" value="GAF_2"/>
    <property type="match status" value="1"/>
</dbReference>
<dbReference type="SMART" id="SM00448">
    <property type="entry name" value="REC"/>
    <property type="match status" value="3"/>
</dbReference>
<organism evidence="13 14">
    <name type="scientific">Archangium gephyra</name>
    <dbReference type="NCBI Taxonomy" id="48"/>
    <lineage>
        <taxon>Bacteria</taxon>
        <taxon>Pseudomonadati</taxon>
        <taxon>Myxococcota</taxon>
        <taxon>Myxococcia</taxon>
        <taxon>Myxococcales</taxon>
        <taxon>Cystobacterineae</taxon>
        <taxon>Archangiaceae</taxon>
        <taxon>Archangium</taxon>
    </lineage>
</organism>
<protein>
    <recommendedName>
        <fullName evidence="2">histidine kinase</fullName>
        <ecNumber evidence="2">2.7.13.3</ecNumber>
    </recommendedName>
</protein>
<feature type="domain" description="Response regulatory" evidence="10">
    <location>
        <begin position="666"/>
        <end position="779"/>
    </location>
</feature>
<dbReference type="Gene3D" id="1.10.287.130">
    <property type="match status" value="1"/>
</dbReference>
<dbReference type="CDD" id="cd17569">
    <property type="entry name" value="REC_HupR-like"/>
    <property type="match status" value="1"/>
</dbReference>
<dbReference type="SUPFAM" id="SSF55874">
    <property type="entry name" value="ATPase domain of HSP90 chaperone/DNA topoisomerase II/histidine kinase"/>
    <property type="match status" value="1"/>
</dbReference>
<feature type="domain" description="Response regulatory" evidence="10">
    <location>
        <begin position="6"/>
        <end position="120"/>
    </location>
</feature>
<dbReference type="Gene3D" id="3.30.565.10">
    <property type="entry name" value="Histidine kinase-like ATPase, C-terminal domain"/>
    <property type="match status" value="1"/>
</dbReference>
<dbReference type="InterPro" id="IPR043128">
    <property type="entry name" value="Rev_trsase/Diguanyl_cyclase"/>
</dbReference>
<dbReference type="InterPro" id="IPR011006">
    <property type="entry name" value="CheY-like_superfamily"/>
</dbReference>
<evidence type="ECO:0000256" key="4">
    <source>
        <dbReference type="ARBA" id="ARBA00022679"/>
    </source>
</evidence>
<dbReference type="InterPro" id="IPR029787">
    <property type="entry name" value="Nucleotide_cyclase"/>
</dbReference>
<dbReference type="GO" id="GO:0000155">
    <property type="term" value="F:phosphorelay sensor kinase activity"/>
    <property type="evidence" value="ECO:0007669"/>
    <property type="project" value="InterPro"/>
</dbReference>
<dbReference type="SUPFAM" id="SSF55073">
    <property type="entry name" value="Nucleotide cyclase"/>
    <property type="match status" value="1"/>
</dbReference>
<dbReference type="InterPro" id="IPR000160">
    <property type="entry name" value="GGDEF_dom"/>
</dbReference>
<gene>
    <name evidence="13" type="ORF">DI536_04565</name>
</gene>
<dbReference type="SUPFAM" id="SSF52172">
    <property type="entry name" value="CheY-like"/>
    <property type="match status" value="3"/>
</dbReference>
<proteinExistence type="predicted"/>